<dbReference type="Gramene" id="C.cajan_01062.t">
    <property type="protein sequence ID" value="C.cajan_01062.t.cds1"/>
    <property type="gene ID" value="C.cajan_01062"/>
</dbReference>
<protein>
    <submittedName>
        <fullName evidence="1">Uncharacterized protein</fullName>
    </submittedName>
</protein>
<evidence type="ECO:0000313" key="2">
    <source>
        <dbReference type="Proteomes" id="UP000075243"/>
    </source>
</evidence>
<sequence length="58" mass="6627">LLYVIHCCFFEFASLIGLRFNFDCCKLVTQSNLKQIDQILIIGNLTMRMTSSLVLINA</sequence>
<keyword evidence="2" id="KW-1185">Reference proteome</keyword>
<gene>
    <name evidence="1" type="ORF">KK1_001090</name>
</gene>
<reference evidence="1 2" key="1">
    <citation type="journal article" date="2012" name="Nat. Biotechnol.">
        <title>Draft genome sequence of pigeonpea (Cajanus cajan), an orphan legume crop of resource-poor farmers.</title>
        <authorList>
            <person name="Varshney R.K."/>
            <person name="Chen W."/>
            <person name="Li Y."/>
            <person name="Bharti A.K."/>
            <person name="Saxena R.K."/>
            <person name="Schlueter J.A."/>
            <person name="Donoghue M.T."/>
            <person name="Azam S."/>
            <person name="Fan G."/>
            <person name="Whaley A.M."/>
            <person name="Farmer A.D."/>
            <person name="Sheridan J."/>
            <person name="Iwata A."/>
            <person name="Tuteja R."/>
            <person name="Penmetsa R.V."/>
            <person name="Wu W."/>
            <person name="Upadhyaya H.D."/>
            <person name="Yang S.P."/>
            <person name="Shah T."/>
            <person name="Saxena K.B."/>
            <person name="Michael T."/>
            <person name="McCombie W.R."/>
            <person name="Yang B."/>
            <person name="Zhang G."/>
            <person name="Yang H."/>
            <person name="Wang J."/>
            <person name="Spillane C."/>
            <person name="Cook D.R."/>
            <person name="May G.D."/>
            <person name="Xu X."/>
            <person name="Jackson S.A."/>
        </authorList>
    </citation>
    <scope>NUCLEOTIDE SEQUENCE [LARGE SCALE GENOMIC DNA]</scope>
    <source>
        <strain evidence="2">cv. Asha</strain>
    </source>
</reference>
<dbReference type="STRING" id="3821.A0A151SJB3"/>
<dbReference type="EMBL" id="CM003613">
    <property type="protein sequence ID" value="KYP54890.1"/>
    <property type="molecule type" value="Genomic_DNA"/>
</dbReference>
<feature type="non-terminal residue" evidence="1">
    <location>
        <position position="1"/>
    </location>
</feature>
<accession>A0A151SJB3</accession>
<organism evidence="1 2">
    <name type="scientific">Cajanus cajan</name>
    <name type="common">Pigeon pea</name>
    <name type="synonym">Cajanus indicus</name>
    <dbReference type="NCBI Taxonomy" id="3821"/>
    <lineage>
        <taxon>Eukaryota</taxon>
        <taxon>Viridiplantae</taxon>
        <taxon>Streptophyta</taxon>
        <taxon>Embryophyta</taxon>
        <taxon>Tracheophyta</taxon>
        <taxon>Spermatophyta</taxon>
        <taxon>Magnoliopsida</taxon>
        <taxon>eudicotyledons</taxon>
        <taxon>Gunneridae</taxon>
        <taxon>Pentapetalae</taxon>
        <taxon>rosids</taxon>
        <taxon>fabids</taxon>
        <taxon>Fabales</taxon>
        <taxon>Fabaceae</taxon>
        <taxon>Papilionoideae</taxon>
        <taxon>50 kb inversion clade</taxon>
        <taxon>NPAAA clade</taxon>
        <taxon>indigoferoid/millettioid clade</taxon>
        <taxon>Phaseoleae</taxon>
        <taxon>Cajanus</taxon>
    </lineage>
</organism>
<dbReference type="Proteomes" id="UP000075243">
    <property type="component" value="Chromosome 11"/>
</dbReference>
<evidence type="ECO:0000313" key="1">
    <source>
        <dbReference type="EMBL" id="KYP54890.1"/>
    </source>
</evidence>
<name>A0A151SJB3_CAJCA</name>
<dbReference type="SUPFAM" id="SSF56770">
    <property type="entry name" value="HydA/Nqo6-like"/>
    <property type="match status" value="1"/>
</dbReference>
<proteinExistence type="predicted"/>
<dbReference type="AlphaFoldDB" id="A0A151SJB3"/>